<dbReference type="KEGG" id="dpt:Deipr_2741"/>
<protein>
    <submittedName>
        <fullName evidence="3">Carboxymuconolactone decarboxylase</fullName>
    </submittedName>
</protein>
<reference evidence="3 4" key="2">
    <citation type="journal article" date="2012" name="Stand. Genomic Sci.">
        <title>Complete genome sequence of the orange-red pigmented, radioresistant Deinococcus proteolyticus type strain (MRP(T)).</title>
        <authorList>
            <person name="Copeland A."/>
            <person name="Zeytun A."/>
            <person name="Yassawong M."/>
            <person name="Nolan M."/>
            <person name="Lucas S."/>
            <person name="Hammon N."/>
            <person name="Deshpande S."/>
            <person name="Cheng J.F."/>
            <person name="Han C."/>
            <person name="Tapia R."/>
            <person name="Goodwin L.A."/>
            <person name="Pitluck S."/>
            <person name="Mavromatis K."/>
            <person name="Liolios K."/>
            <person name="Pagani I."/>
            <person name="Ivanova N."/>
            <person name="Mikhailova N."/>
            <person name="Pati A."/>
            <person name="Chen A."/>
            <person name="Palaniappan K."/>
            <person name="Land M."/>
            <person name="Hauser L."/>
            <person name="Jeffries C.D."/>
            <person name="Brambilla E.M."/>
            <person name="Rohde M."/>
            <person name="Sikorski J."/>
            <person name="Pukall R."/>
            <person name="Goker M."/>
            <person name="Detter J.C."/>
            <person name="Woyke T."/>
            <person name="Bristow J."/>
            <person name="Eisen J.A."/>
            <person name="Markowitz V."/>
            <person name="Hugenholtz P."/>
            <person name="Kyrpides N.C."/>
            <person name="Klenk H.P."/>
            <person name="Lapidus A."/>
        </authorList>
    </citation>
    <scope>NUCLEOTIDE SEQUENCE [LARGE SCALE GENOMIC DNA]</scope>
    <source>
        <strain evidence="4">ATCC 35074 / DSM 20540 / JCM 6276 / NBRC 101906 / NCIMB 13154 / VKM Ac-1939 / CCM 2703 / MRP</strain>
        <plasmid evidence="4">Plasmid pDEIPR04</plasmid>
    </source>
</reference>
<dbReference type="SUPFAM" id="SSF69118">
    <property type="entry name" value="AhpD-like"/>
    <property type="match status" value="1"/>
</dbReference>
<accession>F0RRC6</accession>
<dbReference type="Pfam" id="PF02627">
    <property type="entry name" value="CMD"/>
    <property type="match status" value="1"/>
</dbReference>
<evidence type="ECO:0000259" key="2">
    <source>
        <dbReference type="Pfam" id="PF02627"/>
    </source>
</evidence>
<proteinExistence type="predicted"/>
<dbReference type="InterPro" id="IPR003779">
    <property type="entry name" value="CMD-like"/>
</dbReference>
<name>F0RRC6_DEIPM</name>
<reference evidence="4" key="1">
    <citation type="submission" date="2011-02" db="EMBL/GenBank/DDBJ databases">
        <title>The complete sequence of plasmid4 of Deinococcus proteolyticus DSM 20540.</title>
        <authorList>
            <consortium name="US DOE Joint Genome Institute (JGI-PGF)"/>
            <person name="Lucas S."/>
            <person name="Copeland A."/>
            <person name="Lapidus A."/>
            <person name="Bruce D."/>
            <person name="Goodwin L."/>
            <person name="Pitluck S."/>
            <person name="Kyrpides N."/>
            <person name="Mavromatis K."/>
            <person name="Pagani I."/>
            <person name="Ivanova N."/>
            <person name="Ovchinnikova G."/>
            <person name="Zeytun A."/>
            <person name="Detter J.C."/>
            <person name="Han C."/>
            <person name="Land M."/>
            <person name="Hauser L."/>
            <person name="Markowitz V."/>
            <person name="Cheng J.-F."/>
            <person name="Hugenholtz P."/>
            <person name="Woyke T."/>
            <person name="Wu D."/>
            <person name="Pukall R."/>
            <person name="Steenblock K."/>
            <person name="Brambilla E."/>
            <person name="Klenk H.-P."/>
            <person name="Eisen J.A."/>
        </authorList>
    </citation>
    <scope>NUCLEOTIDE SEQUENCE [LARGE SCALE GENOMIC DNA]</scope>
    <source>
        <strain evidence="4">ATCC 35074 / DSM 20540 / JCM 6276 / NBRC 101906 / NCIMB 13154 / VKM Ac-1939 / CCM 2703 / MRP</strain>
        <plasmid evidence="4">Plasmid pDEIPR04</plasmid>
    </source>
</reference>
<dbReference type="PANTHER" id="PTHR35446">
    <property type="entry name" value="SI:CH211-175M2.5"/>
    <property type="match status" value="1"/>
</dbReference>
<dbReference type="AlphaFoldDB" id="F0RRC6"/>
<organism evidence="3 4">
    <name type="scientific">Deinococcus proteolyticus (strain ATCC 35074 / DSM 20540 / JCM 6276 / NBRC 101906 / NCIMB 13154 / VKM Ac-1939 / CCM 2703 / MRP)</name>
    <dbReference type="NCBI Taxonomy" id="693977"/>
    <lineage>
        <taxon>Bacteria</taxon>
        <taxon>Thermotogati</taxon>
        <taxon>Deinococcota</taxon>
        <taxon>Deinococci</taxon>
        <taxon>Deinococcales</taxon>
        <taxon>Deinococcaceae</taxon>
        <taxon>Deinococcus</taxon>
    </lineage>
</organism>
<evidence type="ECO:0000313" key="3">
    <source>
        <dbReference type="EMBL" id="ADY27835.1"/>
    </source>
</evidence>
<gene>
    <name evidence="3" type="ordered locus">Deipr_2741</name>
</gene>
<dbReference type="InterPro" id="IPR004675">
    <property type="entry name" value="AhpD_core"/>
</dbReference>
<dbReference type="HOGENOM" id="CLU_082760_5_1_0"/>
<feature type="domain" description="Carboxymuconolactone decarboxylase-like" evidence="2">
    <location>
        <begin position="60"/>
        <end position="115"/>
    </location>
</feature>
<keyword evidence="3" id="KW-0614">Plasmid</keyword>
<evidence type="ECO:0000313" key="4">
    <source>
        <dbReference type="Proteomes" id="UP000007718"/>
    </source>
</evidence>
<sequence>MTVPDSSKARRLSVHTVESAPEGSRAQLEAVQKRNGGYLPNLLGVLSNSPTVLESYLTLSKLNGKTSLTPDEREVVQLMAATTHGCSFCVAGHTLTAQKTTKLSAEDIEALRGHKTLQDSKLAALASYTSAVIANRGAVSDEELQAFFDAGYDQAQALEVVLGVGLATICNFGNNVAQTTLNPELEPYRWDGLS</sequence>
<feature type="region of interest" description="Disordered" evidence="1">
    <location>
        <begin position="1"/>
        <end position="24"/>
    </location>
</feature>
<dbReference type="GO" id="GO:0051920">
    <property type="term" value="F:peroxiredoxin activity"/>
    <property type="evidence" value="ECO:0007669"/>
    <property type="project" value="InterPro"/>
</dbReference>
<geneLocation type="plasmid" evidence="3 4">
    <name>pDEIPR04</name>
</geneLocation>
<keyword evidence="4" id="KW-1185">Reference proteome</keyword>
<evidence type="ECO:0000256" key="1">
    <source>
        <dbReference type="SAM" id="MobiDB-lite"/>
    </source>
</evidence>
<dbReference type="Gene3D" id="1.20.1290.10">
    <property type="entry name" value="AhpD-like"/>
    <property type="match status" value="1"/>
</dbReference>
<dbReference type="PANTHER" id="PTHR35446:SF3">
    <property type="entry name" value="CMD DOMAIN-CONTAINING PROTEIN"/>
    <property type="match status" value="1"/>
</dbReference>
<dbReference type="RefSeq" id="WP_013616078.1">
    <property type="nucleotide sequence ID" value="NC_015163.1"/>
</dbReference>
<dbReference type="OrthoDB" id="9808310at2"/>
<dbReference type="NCBIfam" id="TIGR00778">
    <property type="entry name" value="ahpD_dom"/>
    <property type="match status" value="1"/>
</dbReference>
<dbReference type="Proteomes" id="UP000007718">
    <property type="component" value="Plasmid pDEIPR04"/>
</dbReference>
<dbReference type="InterPro" id="IPR029032">
    <property type="entry name" value="AhpD-like"/>
</dbReference>
<dbReference type="EMBL" id="CP002540">
    <property type="protein sequence ID" value="ADY27835.1"/>
    <property type="molecule type" value="Genomic_DNA"/>
</dbReference>